<dbReference type="Pfam" id="PF03471">
    <property type="entry name" value="CorC_HlyC"/>
    <property type="match status" value="1"/>
</dbReference>
<evidence type="ECO:0000256" key="2">
    <source>
        <dbReference type="ARBA" id="ARBA00006337"/>
    </source>
</evidence>
<evidence type="ECO:0000256" key="3">
    <source>
        <dbReference type="ARBA" id="ARBA00022475"/>
    </source>
</evidence>
<dbReference type="Gene3D" id="3.10.580.10">
    <property type="entry name" value="CBS-domain"/>
    <property type="match status" value="1"/>
</dbReference>
<dbReference type="PANTHER" id="PTHR43099:SF5">
    <property type="entry name" value="HLYC_CORC FAMILY TRANSPORTER"/>
    <property type="match status" value="1"/>
</dbReference>
<evidence type="ECO:0000256" key="7">
    <source>
        <dbReference type="ARBA" id="ARBA00023122"/>
    </source>
</evidence>
<dbReference type="SMART" id="SM01091">
    <property type="entry name" value="CorC_HlyC"/>
    <property type="match status" value="1"/>
</dbReference>
<dbReference type="InterPro" id="IPR016169">
    <property type="entry name" value="FAD-bd_PCMH_sub2"/>
</dbReference>
<keyword evidence="7 9" id="KW-0129">CBS domain</keyword>
<evidence type="ECO:0000256" key="1">
    <source>
        <dbReference type="ARBA" id="ARBA00004651"/>
    </source>
</evidence>
<organism evidence="14 15">
    <name type="scientific">Nicoliella lavandulae</name>
    <dbReference type="NCBI Taxonomy" id="3082954"/>
    <lineage>
        <taxon>Bacteria</taxon>
        <taxon>Bacillati</taxon>
        <taxon>Bacillota</taxon>
        <taxon>Bacilli</taxon>
        <taxon>Lactobacillales</taxon>
        <taxon>Lactobacillaceae</taxon>
        <taxon>Nicoliella</taxon>
    </lineage>
</organism>
<feature type="transmembrane region" description="Helical" evidence="11">
    <location>
        <begin position="68"/>
        <end position="85"/>
    </location>
</feature>
<dbReference type="InterPro" id="IPR044751">
    <property type="entry name" value="Ion_transp-like_CBS"/>
</dbReference>
<dbReference type="InterPro" id="IPR036318">
    <property type="entry name" value="FAD-bd_PCMH-like_sf"/>
</dbReference>
<evidence type="ECO:0000313" key="15">
    <source>
        <dbReference type="Proteomes" id="UP001370590"/>
    </source>
</evidence>
<sequence length="456" mass="51487">MSSGIQLIIILITFFFAAFSVGSEFALVQTRLSSLEDDKANGNGNPKKLDRQIYMVTHLNDYLSTTQVGVSLAGIILGWIGEPFIDHLLSDVLNLVNIGQASARGISVIIGVGLLTYLEVVFTEVVPKNLSTDKPRQMLDIVSSPLHYLHTLFYPFVWLLNISAGAVVKMMGIKMADENDDSYSQNEILMLSKNAVQSGELEKNDYLYMQRAFDLNDKVAKDIMIDRTQLVVLDINATVKDAMKLYLQKKFSRIPVVANNDKDRILGYVYNYDIVRQSRVDPNIGIDRLLRDITTTSETTPITEVLQQMIKNRAPIVVVVDEYGGTSGIITDKDIYEELFGTVRDEIDPATNEYIFKQPKGTYQVNGKLTTYDFERYFNTDIKAFDNSDIVTIAGYIIDNYDDLKVGKVIKIMNFEFKILDYENSFINWFEVTNLNEAKPKIKASTLDLAKQGKSK</sequence>
<dbReference type="PROSITE" id="PS51846">
    <property type="entry name" value="CNNM"/>
    <property type="match status" value="1"/>
</dbReference>
<dbReference type="InterPro" id="IPR005170">
    <property type="entry name" value="Transptr-assoc_dom"/>
</dbReference>
<dbReference type="InterPro" id="IPR046342">
    <property type="entry name" value="CBS_dom_sf"/>
</dbReference>
<keyword evidence="5" id="KW-0677">Repeat</keyword>
<evidence type="ECO:0000256" key="6">
    <source>
        <dbReference type="ARBA" id="ARBA00022989"/>
    </source>
</evidence>
<evidence type="ECO:0000256" key="9">
    <source>
        <dbReference type="PROSITE-ProRule" id="PRU00703"/>
    </source>
</evidence>
<keyword evidence="8 10" id="KW-0472">Membrane</keyword>
<feature type="domain" description="CBS" evidence="12">
    <location>
        <begin position="224"/>
        <end position="288"/>
    </location>
</feature>
<evidence type="ECO:0000259" key="12">
    <source>
        <dbReference type="PROSITE" id="PS51371"/>
    </source>
</evidence>
<feature type="domain" description="CBS" evidence="12">
    <location>
        <begin position="289"/>
        <end position="346"/>
    </location>
</feature>
<dbReference type="PROSITE" id="PS51371">
    <property type="entry name" value="CBS"/>
    <property type="match status" value="2"/>
</dbReference>
<dbReference type="CDD" id="cd04590">
    <property type="entry name" value="CBS_pair_CorC_HlyC_assoc"/>
    <property type="match status" value="1"/>
</dbReference>
<dbReference type="InterPro" id="IPR051676">
    <property type="entry name" value="UPF0053_domain"/>
</dbReference>
<dbReference type="SUPFAM" id="SSF54631">
    <property type="entry name" value="CBS-domain pair"/>
    <property type="match status" value="1"/>
</dbReference>
<evidence type="ECO:0000313" key="14">
    <source>
        <dbReference type="EMBL" id="MEJ6400061.1"/>
    </source>
</evidence>
<dbReference type="SMART" id="SM00116">
    <property type="entry name" value="CBS"/>
    <property type="match status" value="2"/>
</dbReference>
<evidence type="ECO:0000256" key="4">
    <source>
        <dbReference type="ARBA" id="ARBA00022692"/>
    </source>
</evidence>
<dbReference type="SUPFAM" id="SSF56176">
    <property type="entry name" value="FAD-binding/transporter-associated domain-like"/>
    <property type="match status" value="1"/>
</dbReference>
<evidence type="ECO:0000256" key="10">
    <source>
        <dbReference type="PROSITE-ProRule" id="PRU01193"/>
    </source>
</evidence>
<feature type="transmembrane region" description="Helical" evidence="11">
    <location>
        <begin position="146"/>
        <end position="168"/>
    </location>
</feature>
<dbReference type="PANTHER" id="PTHR43099">
    <property type="entry name" value="UPF0053 PROTEIN YRKA"/>
    <property type="match status" value="1"/>
</dbReference>
<evidence type="ECO:0000256" key="5">
    <source>
        <dbReference type="ARBA" id="ARBA00022737"/>
    </source>
</evidence>
<dbReference type="InterPro" id="IPR000644">
    <property type="entry name" value="CBS_dom"/>
</dbReference>
<proteinExistence type="inferred from homology"/>
<keyword evidence="4 10" id="KW-0812">Transmembrane</keyword>
<keyword evidence="6 10" id="KW-1133">Transmembrane helix</keyword>
<keyword evidence="15" id="KW-1185">Reference proteome</keyword>
<name>A0ABU8SJJ9_9LACO</name>
<feature type="transmembrane region" description="Helical" evidence="11">
    <location>
        <begin position="106"/>
        <end position="126"/>
    </location>
</feature>
<comment type="similarity">
    <text evidence="2">Belongs to the UPF0053 family.</text>
</comment>
<dbReference type="EMBL" id="JAWMWH010000001">
    <property type="protein sequence ID" value="MEJ6400061.1"/>
    <property type="molecule type" value="Genomic_DNA"/>
</dbReference>
<evidence type="ECO:0000256" key="11">
    <source>
        <dbReference type="SAM" id="Phobius"/>
    </source>
</evidence>
<evidence type="ECO:0000259" key="13">
    <source>
        <dbReference type="PROSITE" id="PS51846"/>
    </source>
</evidence>
<dbReference type="Pfam" id="PF01595">
    <property type="entry name" value="CNNM"/>
    <property type="match status" value="1"/>
</dbReference>
<reference evidence="14 15" key="1">
    <citation type="submission" date="2023-10" db="EMBL/GenBank/DDBJ databases">
        <title>Nicoliella lavandulae sp. nov. isolated from Lavandula angustifolia flowers.</title>
        <authorList>
            <person name="Alcantara C."/>
            <person name="Zuniga M."/>
            <person name="Landete J.M."/>
            <person name="Monedero V."/>
        </authorList>
    </citation>
    <scope>NUCLEOTIDE SEQUENCE [LARGE SCALE GENOMIC DNA]</scope>
    <source>
        <strain evidence="14 15">Es01</strain>
    </source>
</reference>
<comment type="caution">
    <text evidence="14">The sequence shown here is derived from an EMBL/GenBank/DDBJ whole genome shotgun (WGS) entry which is preliminary data.</text>
</comment>
<protein>
    <submittedName>
        <fullName evidence="14">Hemolysin family protein</fullName>
    </submittedName>
</protein>
<dbReference type="Pfam" id="PF00571">
    <property type="entry name" value="CBS"/>
    <property type="match status" value="2"/>
</dbReference>
<dbReference type="InterPro" id="IPR002550">
    <property type="entry name" value="CNNM"/>
</dbReference>
<accession>A0ABU8SJJ9</accession>
<gene>
    <name evidence="14" type="ORF">R4146_02560</name>
</gene>
<keyword evidence="3" id="KW-1003">Cell membrane</keyword>
<feature type="domain" description="CNNM transmembrane" evidence="13">
    <location>
        <begin position="1"/>
        <end position="205"/>
    </location>
</feature>
<evidence type="ECO:0000256" key="8">
    <source>
        <dbReference type="ARBA" id="ARBA00023136"/>
    </source>
</evidence>
<comment type="subcellular location">
    <subcellularLocation>
        <location evidence="1">Cell membrane</location>
        <topology evidence="1">Multi-pass membrane protein</topology>
    </subcellularLocation>
</comment>
<dbReference type="RefSeq" id="WP_339959883.1">
    <property type="nucleotide sequence ID" value="NZ_JAWMWH010000001.1"/>
</dbReference>
<dbReference type="Gene3D" id="3.30.465.10">
    <property type="match status" value="1"/>
</dbReference>
<dbReference type="Proteomes" id="UP001370590">
    <property type="component" value="Unassembled WGS sequence"/>
</dbReference>